<name>A0A4U5P046_STECR</name>
<feature type="transmembrane region" description="Helical" evidence="1">
    <location>
        <begin position="95"/>
        <end position="118"/>
    </location>
</feature>
<reference evidence="2 3" key="1">
    <citation type="journal article" date="2015" name="Genome Biol.">
        <title>Comparative genomics of Steinernema reveals deeply conserved gene regulatory networks.</title>
        <authorList>
            <person name="Dillman A.R."/>
            <person name="Macchietto M."/>
            <person name="Porter C.F."/>
            <person name="Rogers A."/>
            <person name="Williams B."/>
            <person name="Antoshechkin I."/>
            <person name="Lee M.M."/>
            <person name="Goodwin Z."/>
            <person name="Lu X."/>
            <person name="Lewis E.E."/>
            <person name="Goodrich-Blair H."/>
            <person name="Stock S.P."/>
            <person name="Adams B.J."/>
            <person name="Sternberg P.W."/>
            <person name="Mortazavi A."/>
        </authorList>
    </citation>
    <scope>NUCLEOTIDE SEQUENCE [LARGE SCALE GENOMIC DNA]</scope>
    <source>
        <strain evidence="2 3">ALL</strain>
    </source>
</reference>
<dbReference type="Proteomes" id="UP000298663">
    <property type="component" value="Unassembled WGS sequence"/>
</dbReference>
<evidence type="ECO:0000313" key="3">
    <source>
        <dbReference type="Proteomes" id="UP000298663"/>
    </source>
</evidence>
<protein>
    <submittedName>
        <fullName evidence="2">Uncharacterized protein</fullName>
    </submittedName>
</protein>
<dbReference type="AlphaFoldDB" id="A0A4U5P046"/>
<sequence>MPNNQVLIYIFSSVVNIIVSTLPMDQRCEANPTMKFDLQQHDISGDPLSTCRRHNSLLQNTSTENSSILFAAMSSTNVVSTTSRPIVGKRDILSIVYRILALQLMIATFMSSVFPFWFAKLFHPSRRAQLYSCGFLFVFGQAIINNAHTAAQVYGTVPQTLNDVWYITAQTLMFVPGVLLLVFYFLVSFNRS</sequence>
<keyword evidence="1" id="KW-1133">Transmembrane helix</keyword>
<feature type="transmembrane region" description="Helical" evidence="1">
    <location>
        <begin position="164"/>
        <end position="187"/>
    </location>
</feature>
<organism evidence="2 3">
    <name type="scientific">Steinernema carpocapsae</name>
    <name type="common">Entomopathogenic nematode</name>
    <dbReference type="NCBI Taxonomy" id="34508"/>
    <lineage>
        <taxon>Eukaryota</taxon>
        <taxon>Metazoa</taxon>
        <taxon>Ecdysozoa</taxon>
        <taxon>Nematoda</taxon>
        <taxon>Chromadorea</taxon>
        <taxon>Rhabditida</taxon>
        <taxon>Tylenchina</taxon>
        <taxon>Panagrolaimomorpha</taxon>
        <taxon>Strongyloidoidea</taxon>
        <taxon>Steinernematidae</taxon>
        <taxon>Steinernema</taxon>
    </lineage>
</organism>
<evidence type="ECO:0000256" key="1">
    <source>
        <dbReference type="SAM" id="Phobius"/>
    </source>
</evidence>
<keyword evidence="1" id="KW-0812">Transmembrane</keyword>
<evidence type="ECO:0000313" key="2">
    <source>
        <dbReference type="EMBL" id="TKR89307.1"/>
    </source>
</evidence>
<gene>
    <name evidence="2" type="ORF">L596_013433</name>
</gene>
<keyword evidence="1" id="KW-0472">Membrane</keyword>
<keyword evidence="3" id="KW-1185">Reference proteome</keyword>
<accession>A0A4U5P046</accession>
<dbReference type="EMBL" id="AZBU02000003">
    <property type="protein sequence ID" value="TKR89307.1"/>
    <property type="molecule type" value="Genomic_DNA"/>
</dbReference>
<feature type="transmembrane region" description="Helical" evidence="1">
    <location>
        <begin position="6"/>
        <end position="24"/>
    </location>
</feature>
<comment type="caution">
    <text evidence="2">The sequence shown here is derived from an EMBL/GenBank/DDBJ whole genome shotgun (WGS) entry which is preliminary data.</text>
</comment>
<reference evidence="2 3" key="2">
    <citation type="journal article" date="2019" name="G3 (Bethesda)">
        <title>Hybrid Assembly of the Genome of the Entomopathogenic Nematode Steinernema carpocapsae Identifies the X-Chromosome.</title>
        <authorList>
            <person name="Serra L."/>
            <person name="Macchietto M."/>
            <person name="Macias-Munoz A."/>
            <person name="McGill C.J."/>
            <person name="Rodriguez I.M."/>
            <person name="Rodriguez B."/>
            <person name="Murad R."/>
            <person name="Mortazavi A."/>
        </authorList>
    </citation>
    <scope>NUCLEOTIDE SEQUENCE [LARGE SCALE GENOMIC DNA]</scope>
    <source>
        <strain evidence="2 3">ALL</strain>
    </source>
</reference>
<proteinExistence type="predicted"/>